<dbReference type="Gene3D" id="1.10.287.3980">
    <property type="match status" value="1"/>
</dbReference>
<evidence type="ECO:0000256" key="4">
    <source>
        <dbReference type="ARBA" id="ARBA00035177"/>
    </source>
</evidence>
<dbReference type="NCBIfam" id="TIGR01030">
    <property type="entry name" value="rpmH_bact"/>
    <property type="match status" value="1"/>
</dbReference>
<proteinExistence type="inferred from homology"/>
<evidence type="ECO:0000256" key="5">
    <source>
        <dbReference type="HAMAP-Rule" id="MF_00391"/>
    </source>
</evidence>
<evidence type="ECO:0000313" key="7">
    <source>
        <dbReference type="EMBL" id="MFD1672097.1"/>
    </source>
</evidence>
<evidence type="ECO:0000256" key="1">
    <source>
        <dbReference type="ARBA" id="ARBA00010111"/>
    </source>
</evidence>
<feature type="compositionally biased region" description="Basic residues" evidence="6">
    <location>
        <begin position="7"/>
        <end position="46"/>
    </location>
</feature>
<keyword evidence="8" id="KW-1185">Reference proteome</keyword>
<protein>
    <recommendedName>
        <fullName evidence="4 5">Large ribosomal subunit protein bL34</fullName>
    </recommendedName>
</protein>
<dbReference type="HAMAP" id="MF_00391">
    <property type="entry name" value="Ribosomal_bL34"/>
    <property type="match status" value="1"/>
</dbReference>
<keyword evidence="2 5" id="KW-0689">Ribosomal protein</keyword>
<sequence length="46" mass="5536">MTTKRTYQPKKRHRERVHGFKKRMSTKNGRKVLARRRAKGRKVLSA</sequence>
<dbReference type="PANTHER" id="PTHR14503">
    <property type="entry name" value="MITOCHONDRIAL RIBOSOMAL PROTEIN 34 FAMILY MEMBER"/>
    <property type="match status" value="1"/>
</dbReference>
<dbReference type="Pfam" id="PF00468">
    <property type="entry name" value="Ribosomal_L34"/>
    <property type="match status" value="1"/>
</dbReference>
<evidence type="ECO:0000256" key="6">
    <source>
        <dbReference type="SAM" id="MobiDB-lite"/>
    </source>
</evidence>
<evidence type="ECO:0000313" key="8">
    <source>
        <dbReference type="Proteomes" id="UP001597267"/>
    </source>
</evidence>
<keyword evidence="3 5" id="KW-0687">Ribonucleoprotein</keyword>
<comment type="similarity">
    <text evidence="1 5">Belongs to the bacterial ribosomal protein bL34 family.</text>
</comment>
<dbReference type="InterPro" id="IPR000271">
    <property type="entry name" value="Ribosomal_bL34"/>
</dbReference>
<comment type="caution">
    <text evidence="7">The sequence shown here is derived from an EMBL/GenBank/DDBJ whole genome shotgun (WGS) entry which is preliminary data.</text>
</comment>
<feature type="region of interest" description="Disordered" evidence="6">
    <location>
        <begin position="1"/>
        <end position="46"/>
    </location>
</feature>
<name>A0ABW4JB05_9LACO</name>
<gene>
    <name evidence="5 7" type="primary">rpmH</name>
    <name evidence="7" type="ORF">ACFQ5M_08315</name>
</gene>
<organism evidence="7 8">
    <name type="scientific">Agrilactobacillus yilanensis</name>
    <dbReference type="NCBI Taxonomy" id="2485997"/>
    <lineage>
        <taxon>Bacteria</taxon>
        <taxon>Bacillati</taxon>
        <taxon>Bacillota</taxon>
        <taxon>Bacilli</taxon>
        <taxon>Lactobacillales</taxon>
        <taxon>Lactobacillaceae</taxon>
        <taxon>Agrilactobacillus</taxon>
    </lineage>
</organism>
<dbReference type="InterPro" id="IPR020939">
    <property type="entry name" value="Ribosomal_bL34_CS"/>
</dbReference>
<evidence type="ECO:0000256" key="3">
    <source>
        <dbReference type="ARBA" id="ARBA00023274"/>
    </source>
</evidence>
<dbReference type="EMBL" id="JBHTOP010000022">
    <property type="protein sequence ID" value="MFD1672097.1"/>
    <property type="molecule type" value="Genomic_DNA"/>
</dbReference>
<dbReference type="Proteomes" id="UP001597267">
    <property type="component" value="Unassembled WGS sequence"/>
</dbReference>
<dbReference type="PANTHER" id="PTHR14503:SF4">
    <property type="entry name" value="LARGE RIBOSOMAL SUBUNIT PROTEIN BL34M"/>
    <property type="match status" value="1"/>
</dbReference>
<reference evidence="8" key="1">
    <citation type="journal article" date="2019" name="Int. J. Syst. Evol. Microbiol.">
        <title>The Global Catalogue of Microorganisms (GCM) 10K type strain sequencing project: providing services to taxonomists for standard genome sequencing and annotation.</title>
        <authorList>
            <consortium name="The Broad Institute Genomics Platform"/>
            <consortium name="The Broad Institute Genome Sequencing Center for Infectious Disease"/>
            <person name="Wu L."/>
            <person name="Ma J."/>
        </authorList>
    </citation>
    <scope>NUCLEOTIDE SEQUENCE [LARGE SCALE GENOMIC DNA]</scope>
    <source>
        <strain evidence="8">CCM 8896</strain>
    </source>
</reference>
<dbReference type="PROSITE" id="PS00784">
    <property type="entry name" value="RIBOSOMAL_L34"/>
    <property type="match status" value="1"/>
</dbReference>
<evidence type="ECO:0000256" key="2">
    <source>
        <dbReference type="ARBA" id="ARBA00022980"/>
    </source>
</evidence>
<dbReference type="RefSeq" id="WP_081763026.1">
    <property type="nucleotide sequence ID" value="NZ_JBHTOP010000022.1"/>
</dbReference>
<accession>A0ABW4JB05</accession>
<dbReference type="GO" id="GO:0005840">
    <property type="term" value="C:ribosome"/>
    <property type="evidence" value="ECO:0007669"/>
    <property type="project" value="UniProtKB-KW"/>
</dbReference>